<evidence type="ECO:0000256" key="1">
    <source>
        <dbReference type="SAM" id="SignalP"/>
    </source>
</evidence>
<protein>
    <submittedName>
        <fullName evidence="2">Uncharacterized protein</fullName>
    </submittedName>
</protein>
<feature type="chain" id="PRO_5020251318" evidence="1">
    <location>
        <begin position="18"/>
        <end position="113"/>
    </location>
</feature>
<feature type="signal peptide" evidence="1">
    <location>
        <begin position="1"/>
        <end position="17"/>
    </location>
</feature>
<keyword evidence="3" id="KW-1185">Reference proteome</keyword>
<evidence type="ECO:0000313" key="3">
    <source>
        <dbReference type="Proteomes" id="UP000293360"/>
    </source>
</evidence>
<organism evidence="2 3">
    <name type="scientific">Monosporascus ibericus</name>
    <dbReference type="NCBI Taxonomy" id="155417"/>
    <lineage>
        <taxon>Eukaryota</taxon>
        <taxon>Fungi</taxon>
        <taxon>Dikarya</taxon>
        <taxon>Ascomycota</taxon>
        <taxon>Pezizomycotina</taxon>
        <taxon>Sordariomycetes</taxon>
        <taxon>Xylariomycetidae</taxon>
        <taxon>Xylariales</taxon>
        <taxon>Xylariales incertae sedis</taxon>
        <taxon>Monosporascus</taxon>
    </lineage>
</organism>
<dbReference type="AlphaFoldDB" id="A0A4Q4SUF0"/>
<evidence type="ECO:0000313" key="2">
    <source>
        <dbReference type="EMBL" id="RYO82075.1"/>
    </source>
</evidence>
<keyword evidence="1" id="KW-0732">Signal</keyword>
<sequence>MATSPIVLLCISVVAVSLKYRMSRKRPYDVELAVWEGMRHGKPDVDSRATTPDFMAVKVCEADAKKRVSIWFLDGPLQAGQIDREAGKVPAQFASNFRLHGKRHPQPTEHALL</sequence>
<dbReference type="OrthoDB" id="10328540at2759"/>
<comment type="caution">
    <text evidence="2">The sequence shown here is derived from an EMBL/GenBank/DDBJ whole genome shotgun (WGS) entry which is preliminary data.</text>
</comment>
<proteinExistence type="predicted"/>
<name>A0A4Q4SUF0_9PEZI</name>
<gene>
    <name evidence="2" type="ORF">DL764_009665</name>
</gene>
<dbReference type="EMBL" id="QJNU01000959">
    <property type="protein sequence ID" value="RYO82075.1"/>
    <property type="molecule type" value="Genomic_DNA"/>
</dbReference>
<dbReference type="Proteomes" id="UP000293360">
    <property type="component" value="Unassembled WGS sequence"/>
</dbReference>
<reference evidence="2 3" key="1">
    <citation type="submission" date="2018-06" db="EMBL/GenBank/DDBJ databases">
        <title>Complete Genomes of Monosporascus.</title>
        <authorList>
            <person name="Robinson A.J."/>
            <person name="Natvig D.O."/>
        </authorList>
    </citation>
    <scope>NUCLEOTIDE SEQUENCE [LARGE SCALE GENOMIC DNA]</scope>
    <source>
        <strain evidence="2 3">CBS 110550</strain>
    </source>
</reference>
<accession>A0A4Q4SUF0</accession>